<organism evidence="1 2">
    <name type="scientific">Treponema primitia (strain ATCC BAA-887 / DSM 12427 / ZAS-2)</name>
    <dbReference type="NCBI Taxonomy" id="545694"/>
    <lineage>
        <taxon>Bacteria</taxon>
        <taxon>Pseudomonadati</taxon>
        <taxon>Spirochaetota</taxon>
        <taxon>Spirochaetia</taxon>
        <taxon>Spirochaetales</taxon>
        <taxon>Treponemataceae</taxon>
        <taxon>Treponema</taxon>
    </lineage>
</organism>
<gene>
    <name evidence="1" type="ordered locus">TREPR_1106</name>
</gene>
<dbReference type="AlphaFoldDB" id="F5YH98"/>
<dbReference type="OrthoDB" id="360926at2"/>
<reference evidence="2" key="1">
    <citation type="submission" date="2009-12" db="EMBL/GenBank/DDBJ databases">
        <title>Complete sequence of Treponema primitia strain ZAS-2.</title>
        <authorList>
            <person name="Tetu S.G."/>
            <person name="Matson E."/>
            <person name="Ren Q."/>
            <person name="Seshadri R."/>
            <person name="Elbourne L."/>
            <person name="Hassan K.A."/>
            <person name="Durkin A."/>
            <person name="Radune D."/>
            <person name="Mohamoud Y."/>
            <person name="Shay R."/>
            <person name="Jin S."/>
            <person name="Zhang X."/>
            <person name="Lucey K."/>
            <person name="Ballor N.R."/>
            <person name="Ottesen E."/>
            <person name="Rosenthal R."/>
            <person name="Allen A."/>
            <person name="Leadbetter J.R."/>
            <person name="Paulsen I.T."/>
        </authorList>
    </citation>
    <scope>NUCLEOTIDE SEQUENCE [LARGE SCALE GENOMIC DNA]</scope>
    <source>
        <strain evidence="2">ATCC BAA-887 / DSM 12427 / ZAS-2</strain>
    </source>
</reference>
<evidence type="ECO:0000313" key="1">
    <source>
        <dbReference type="EMBL" id="AEF86287.1"/>
    </source>
</evidence>
<dbReference type="STRING" id="545694.TREPR_1106"/>
<evidence type="ECO:0000313" key="2">
    <source>
        <dbReference type="Proteomes" id="UP000009223"/>
    </source>
</evidence>
<name>F5YH98_TREPZ</name>
<sequence>MATKKNTDPAEFWKEYEAKLGEKVLAFSLGQCISGWADCEPPLWGLLIATGHGFRFHHFPHEGWIQVIARTSSGGAPPTEKTLFVPRDRILSAELRREQSLLKRIVFARAPRFVLRYLDSDGTEIEFLAEADTKAATVAEKLHDIEKTQ</sequence>
<accession>F5YH98</accession>
<dbReference type="eggNOG" id="ENOG5031WF7">
    <property type="taxonomic scope" value="Bacteria"/>
</dbReference>
<keyword evidence="2" id="KW-1185">Reference proteome</keyword>
<reference evidence="1 2" key="2">
    <citation type="journal article" date="2011" name="ISME J.">
        <title>RNA-seq reveals cooperative metabolic interactions between two termite-gut spirochete species in co-culture.</title>
        <authorList>
            <person name="Rosenthal A.Z."/>
            <person name="Matson E.G."/>
            <person name="Eldar A."/>
            <person name="Leadbetter J.R."/>
        </authorList>
    </citation>
    <scope>NUCLEOTIDE SEQUENCE [LARGE SCALE GENOMIC DNA]</scope>
    <source>
        <strain evidence="2">ATCC BAA-887 / DSM 12427 / ZAS-2</strain>
    </source>
</reference>
<dbReference type="HOGENOM" id="CLU_1748862_0_0_12"/>
<proteinExistence type="predicted"/>
<dbReference type="Proteomes" id="UP000009223">
    <property type="component" value="Chromosome"/>
</dbReference>
<protein>
    <submittedName>
        <fullName evidence="1">Uncharacterized protein</fullName>
    </submittedName>
</protein>
<dbReference type="KEGG" id="tpi:TREPR_1106"/>
<dbReference type="RefSeq" id="WP_015708965.1">
    <property type="nucleotide sequence ID" value="NC_015578.1"/>
</dbReference>
<dbReference type="EMBL" id="CP001843">
    <property type="protein sequence ID" value="AEF86287.1"/>
    <property type="molecule type" value="Genomic_DNA"/>
</dbReference>